<evidence type="ECO:0000313" key="3">
    <source>
        <dbReference type="Proteomes" id="UP000008022"/>
    </source>
</evidence>
<proteinExistence type="predicted"/>
<name>A0A0E0NJ29_ORYRU</name>
<feature type="region of interest" description="Disordered" evidence="1">
    <location>
        <begin position="1"/>
        <end position="43"/>
    </location>
</feature>
<dbReference type="PANTHER" id="PTHR13452:SF13">
    <property type="entry name" value="OS02G0672400 PROTEIN"/>
    <property type="match status" value="1"/>
</dbReference>
<dbReference type="CDD" id="cd11717">
    <property type="entry name" value="THUMP_THUMPD1_like"/>
    <property type="match status" value="1"/>
</dbReference>
<keyword evidence="3" id="KW-1185">Reference proteome</keyword>
<dbReference type="GO" id="GO:0006400">
    <property type="term" value="P:tRNA modification"/>
    <property type="evidence" value="ECO:0007669"/>
    <property type="project" value="InterPro"/>
</dbReference>
<accession>A0A0E0NJ29</accession>
<evidence type="ECO:0000313" key="2">
    <source>
        <dbReference type="EnsemblPlants" id="ORUFI02G28940.1"/>
    </source>
</evidence>
<protein>
    <submittedName>
        <fullName evidence="2">Uncharacterized protein</fullName>
    </submittedName>
</protein>
<dbReference type="AlphaFoldDB" id="A0A0E0NJ29"/>
<dbReference type="Proteomes" id="UP000008022">
    <property type="component" value="Unassembled WGS sequence"/>
</dbReference>
<reference evidence="3" key="1">
    <citation type="submission" date="2013-06" db="EMBL/GenBank/DDBJ databases">
        <authorList>
            <person name="Zhao Q."/>
        </authorList>
    </citation>
    <scope>NUCLEOTIDE SEQUENCE</scope>
    <source>
        <strain evidence="3">cv. W1943</strain>
    </source>
</reference>
<dbReference type="SUPFAM" id="SSF143437">
    <property type="entry name" value="THUMP domain-like"/>
    <property type="match status" value="1"/>
</dbReference>
<dbReference type="InterPro" id="IPR040183">
    <property type="entry name" value="THUMPD1-like"/>
</dbReference>
<evidence type="ECO:0000256" key="1">
    <source>
        <dbReference type="SAM" id="MobiDB-lite"/>
    </source>
</evidence>
<dbReference type="eggNOG" id="ENOG502QRCB">
    <property type="taxonomic scope" value="Eukaryota"/>
</dbReference>
<sequence length="507" mass="55213">MAAAAEEPEPKPEIETPPPAREPPTEPPAAAPAPAAAASDRPLQPWEQHAAVINLPRYDYRASGSLLLRSHSGFLITCPIKREKSATKEAISILENSIGHANSYSSEKSEPSDTEVSAKKRKICSETPDIENSGDAVTYEKGDASETTGSVEKDSVSPHSKTSKNVDDTSNLSLVKLSRSGLLFFSFPSGGLRVVQMLTQMFHSLHSGKLKSPQWCHRIFPIQETCVLSEAELHTTVSKLFLDFVKSKEDQDEPIKFAVGYNRRGIDETEMKGQKNGNEGSKQQTLMDRDQCFKVVAGAVKSVAENSIVDLRSPEVAVLVEMLPISGVSLGSSVAGVSVLPSELISTKPRLCVKALVPDAKAAKKKAREKKEKHMMQELSKSVANWLTLRPTKLHPGGPEQSVLKFLGDGEITQLASLGQEEIAFAAFWSTASDSGAGAGAPESFHDLVLSVRTAPSSSIMKLLRATARIATETRLEFVDLCWDLNNAIENMRPLEDRDRMNVRTRK</sequence>
<reference evidence="2" key="2">
    <citation type="submission" date="2015-06" db="UniProtKB">
        <authorList>
            <consortium name="EnsemblPlants"/>
        </authorList>
    </citation>
    <scope>IDENTIFICATION</scope>
</reference>
<dbReference type="HOGENOM" id="CLU_041492_1_0_1"/>
<feature type="region of interest" description="Disordered" evidence="1">
    <location>
        <begin position="102"/>
        <end position="167"/>
    </location>
</feature>
<dbReference type="GO" id="GO:0003723">
    <property type="term" value="F:RNA binding"/>
    <property type="evidence" value="ECO:0007669"/>
    <property type="project" value="InterPro"/>
</dbReference>
<dbReference type="OMA" id="NMRPLED"/>
<feature type="compositionally biased region" description="Pro residues" evidence="1">
    <location>
        <begin position="15"/>
        <end position="31"/>
    </location>
</feature>
<organism evidence="2 3">
    <name type="scientific">Oryza rufipogon</name>
    <name type="common">Brownbeard rice</name>
    <name type="synonym">Asian wild rice</name>
    <dbReference type="NCBI Taxonomy" id="4529"/>
    <lineage>
        <taxon>Eukaryota</taxon>
        <taxon>Viridiplantae</taxon>
        <taxon>Streptophyta</taxon>
        <taxon>Embryophyta</taxon>
        <taxon>Tracheophyta</taxon>
        <taxon>Spermatophyta</taxon>
        <taxon>Magnoliopsida</taxon>
        <taxon>Liliopsida</taxon>
        <taxon>Poales</taxon>
        <taxon>Poaceae</taxon>
        <taxon>BOP clade</taxon>
        <taxon>Oryzoideae</taxon>
        <taxon>Oryzeae</taxon>
        <taxon>Oryzinae</taxon>
        <taxon>Oryza</taxon>
    </lineage>
</organism>
<dbReference type="PANTHER" id="PTHR13452">
    <property type="entry name" value="THUMP DOMAIN CONTAINING PROTEIN 1-RELATED"/>
    <property type="match status" value="1"/>
</dbReference>
<dbReference type="EnsemblPlants" id="ORUFI02G28940.1">
    <property type="protein sequence ID" value="ORUFI02G28940.1"/>
    <property type="gene ID" value="ORUFI02G28940"/>
</dbReference>
<dbReference type="Gramene" id="ORUFI02G28940.1">
    <property type="protein sequence ID" value="ORUFI02G28940.1"/>
    <property type="gene ID" value="ORUFI02G28940"/>
</dbReference>